<keyword evidence="1" id="KW-0489">Methyltransferase</keyword>
<sequence>MPGYLTKQQNIPVSGVEDLIIRSLLDLQQFSDPEGDAERIGISSAMWPLFGVLWPSGAHLAARLALRPVLLEERILEIGCGLGLASLVGHRRGADVTASDCHPLTADFLNENLRLNHLPPMKYRHGNWSIPELEDTLKDVAGRRIVDGRFDLIMGSDLLYERDANATLAAFIGLHASPVAEVWIVDPDRGNRAAFNRQMGDRGFQMREERLDKIAFDDIAAYKGRLLIYRFHDA</sequence>
<evidence type="ECO:0000313" key="2">
    <source>
        <dbReference type="Proteomes" id="UP000214720"/>
    </source>
</evidence>
<comment type="caution">
    <text evidence="1">The sequence shown here is derived from an EMBL/GenBank/DDBJ whole genome shotgun (WGS) entry which is preliminary data.</text>
</comment>
<dbReference type="Pfam" id="PF10294">
    <property type="entry name" value="Methyltransf_16"/>
    <property type="match status" value="1"/>
</dbReference>
<dbReference type="InterPro" id="IPR019410">
    <property type="entry name" value="Methyltransf_16"/>
</dbReference>
<dbReference type="eggNOG" id="COG3897">
    <property type="taxonomic scope" value="Bacteria"/>
</dbReference>
<name>A0A226WMK9_CABSO</name>
<dbReference type="GO" id="GO:0032259">
    <property type="term" value="P:methylation"/>
    <property type="evidence" value="ECO:0007669"/>
    <property type="project" value="UniProtKB-KW"/>
</dbReference>
<reference evidence="2" key="1">
    <citation type="submission" date="2017-01" db="EMBL/GenBank/DDBJ databases">
        <title>Genome Analysis of Deinococcus marmoris KOPRI26562.</title>
        <authorList>
            <person name="Kim J.H."/>
            <person name="Oh H.-M."/>
        </authorList>
    </citation>
    <scope>NUCLEOTIDE SEQUENCE [LARGE SCALE GENOMIC DNA]</scope>
    <source>
        <strain evidence="2">PAMC 26633</strain>
    </source>
</reference>
<protein>
    <submittedName>
        <fullName evidence="1">SAM-dependent methyltransferase</fullName>
    </submittedName>
</protein>
<evidence type="ECO:0000313" key="1">
    <source>
        <dbReference type="EMBL" id="OXC72353.1"/>
    </source>
</evidence>
<gene>
    <name evidence="1" type="ORF">BSU04_42775</name>
</gene>
<proteinExistence type="predicted"/>
<dbReference type="AlphaFoldDB" id="A0A226WMK9"/>
<dbReference type="PANTHER" id="PTHR14614">
    <property type="entry name" value="HEPATOCELLULAR CARCINOMA-ASSOCIATED ANTIGEN"/>
    <property type="match status" value="1"/>
</dbReference>
<keyword evidence="1" id="KW-0808">Transferase</keyword>
<dbReference type="CDD" id="cd02440">
    <property type="entry name" value="AdoMet_MTases"/>
    <property type="match status" value="1"/>
</dbReference>
<organism evidence="1 2">
    <name type="scientific">Caballeronia sordidicola</name>
    <name type="common">Burkholderia sordidicola</name>
    <dbReference type="NCBI Taxonomy" id="196367"/>
    <lineage>
        <taxon>Bacteria</taxon>
        <taxon>Pseudomonadati</taxon>
        <taxon>Pseudomonadota</taxon>
        <taxon>Betaproteobacteria</taxon>
        <taxon>Burkholderiales</taxon>
        <taxon>Burkholderiaceae</taxon>
        <taxon>Caballeronia</taxon>
    </lineage>
</organism>
<dbReference type="OrthoDB" id="264333at2"/>
<dbReference type="GO" id="GO:0008168">
    <property type="term" value="F:methyltransferase activity"/>
    <property type="evidence" value="ECO:0007669"/>
    <property type="project" value="UniProtKB-KW"/>
</dbReference>
<dbReference type="Gene3D" id="3.40.50.150">
    <property type="entry name" value="Vaccinia Virus protein VP39"/>
    <property type="match status" value="1"/>
</dbReference>
<dbReference type="Proteomes" id="UP000214720">
    <property type="component" value="Unassembled WGS sequence"/>
</dbReference>
<dbReference type="SUPFAM" id="SSF53335">
    <property type="entry name" value="S-adenosyl-L-methionine-dependent methyltransferases"/>
    <property type="match status" value="1"/>
</dbReference>
<dbReference type="RefSeq" id="WP_089165873.1">
    <property type="nucleotide sequence ID" value="NZ_MTHB01000278.1"/>
</dbReference>
<dbReference type="InterPro" id="IPR029063">
    <property type="entry name" value="SAM-dependent_MTases_sf"/>
</dbReference>
<dbReference type="EMBL" id="MTHB01000278">
    <property type="protein sequence ID" value="OXC72353.1"/>
    <property type="molecule type" value="Genomic_DNA"/>
</dbReference>
<accession>A0A226WMK9</accession>